<evidence type="ECO:0008006" key="5">
    <source>
        <dbReference type="Google" id="ProtNLM"/>
    </source>
</evidence>
<evidence type="ECO:0000256" key="1">
    <source>
        <dbReference type="ARBA" id="ARBA00022490"/>
    </source>
</evidence>
<organism evidence="4">
    <name type="scientific">marine sediment metagenome</name>
    <dbReference type="NCBI Taxonomy" id="412755"/>
    <lineage>
        <taxon>unclassified sequences</taxon>
        <taxon>metagenomes</taxon>
        <taxon>ecological metagenomes</taxon>
    </lineage>
</organism>
<dbReference type="InterPro" id="IPR010074">
    <property type="entry name" value="PRibForGlyAmidine_synth_PurL"/>
</dbReference>
<comment type="caution">
    <text evidence="4">The sequence shown here is derived from an EMBL/GenBank/DDBJ whole genome shotgun (WGS) entry which is preliminary data.</text>
</comment>
<dbReference type="InterPro" id="IPR016188">
    <property type="entry name" value="PurM-like_N"/>
</dbReference>
<dbReference type="Gene3D" id="3.30.1330.10">
    <property type="entry name" value="PurM-like, N-terminal domain"/>
    <property type="match status" value="1"/>
</dbReference>
<dbReference type="InterPro" id="IPR010918">
    <property type="entry name" value="PurM-like_C_dom"/>
</dbReference>
<feature type="non-terminal residue" evidence="4">
    <location>
        <position position="233"/>
    </location>
</feature>
<dbReference type="AlphaFoldDB" id="X1TH20"/>
<evidence type="ECO:0000313" key="4">
    <source>
        <dbReference type="EMBL" id="GAI79339.1"/>
    </source>
</evidence>
<dbReference type="Gene3D" id="3.90.650.10">
    <property type="entry name" value="PurM-like C-terminal domain"/>
    <property type="match status" value="1"/>
</dbReference>
<dbReference type="InterPro" id="IPR036676">
    <property type="entry name" value="PurM-like_C_sf"/>
</dbReference>
<dbReference type="Pfam" id="PF00586">
    <property type="entry name" value="AIRS"/>
    <property type="match status" value="1"/>
</dbReference>
<proteinExistence type="predicted"/>
<feature type="domain" description="PurM-like C-terminal" evidence="3">
    <location>
        <begin position="3"/>
        <end position="54"/>
    </location>
</feature>
<feature type="domain" description="PurM-like N-terminal" evidence="2">
    <location>
        <begin position="143"/>
        <end position="228"/>
    </location>
</feature>
<dbReference type="EMBL" id="BARW01005437">
    <property type="protein sequence ID" value="GAI79339.1"/>
    <property type="molecule type" value="Genomic_DNA"/>
</dbReference>
<dbReference type="SUPFAM" id="SSF55326">
    <property type="entry name" value="PurM N-terminal domain-like"/>
    <property type="match status" value="1"/>
</dbReference>
<name>X1TH20_9ZZZZ</name>
<dbReference type="GO" id="GO:0004642">
    <property type="term" value="F:phosphoribosylformylglycinamidine synthase activity"/>
    <property type="evidence" value="ECO:0007669"/>
    <property type="project" value="InterPro"/>
</dbReference>
<dbReference type="Pfam" id="PF02769">
    <property type="entry name" value="AIRS_C"/>
    <property type="match status" value="1"/>
</dbReference>
<gene>
    <name evidence="4" type="ORF">S12H4_11851</name>
</gene>
<dbReference type="SUPFAM" id="SSF56042">
    <property type="entry name" value="PurM C-terminal domain-like"/>
    <property type="match status" value="1"/>
</dbReference>
<accession>X1TH20</accession>
<evidence type="ECO:0000259" key="3">
    <source>
        <dbReference type="Pfam" id="PF02769"/>
    </source>
</evidence>
<keyword evidence="1" id="KW-0963">Cytoplasm</keyword>
<evidence type="ECO:0000259" key="2">
    <source>
        <dbReference type="Pfam" id="PF00586"/>
    </source>
</evidence>
<feature type="non-terminal residue" evidence="4">
    <location>
        <position position="1"/>
    </location>
</feature>
<dbReference type="GO" id="GO:0006189">
    <property type="term" value="P:'de novo' IMP biosynthetic process"/>
    <property type="evidence" value="ECO:0007669"/>
    <property type="project" value="InterPro"/>
</dbReference>
<reference evidence="4" key="1">
    <citation type="journal article" date="2014" name="Front. Microbiol.">
        <title>High frequency of phylogenetically diverse reductive dehalogenase-homologous genes in deep subseafloor sedimentary metagenomes.</title>
        <authorList>
            <person name="Kawai M."/>
            <person name="Futagami T."/>
            <person name="Toyoda A."/>
            <person name="Takaki Y."/>
            <person name="Nishi S."/>
            <person name="Hori S."/>
            <person name="Arai W."/>
            <person name="Tsubouchi T."/>
            <person name="Morono Y."/>
            <person name="Uchiyama I."/>
            <person name="Ito T."/>
            <person name="Fujiyama A."/>
            <person name="Inagaki F."/>
            <person name="Takami H."/>
        </authorList>
    </citation>
    <scope>NUCLEOTIDE SEQUENCE</scope>
    <source>
        <strain evidence="4">Expedition CK06-06</strain>
    </source>
</reference>
<protein>
    <recommendedName>
        <fullName evidence="5">PurM-like N-terminal domain-containing protein</fullName>
    </recommendedName>
</protein>
<dbReference type="PANTHER" id="PTHR43555:SF1">
    <property type="entry name" value="PHOSPHORIBOSYLFORMYLGLYCINAMIDINE SYNTHASE SUBUNIT PURL"/>
    <property type="match status" value="1"/>
</dbReference>
<dbReference type="InterPro" id="IPR036921">
    <property type="entry name" value="PurM-like_N_sf"/>
</dbReference>
<sequence>HRETGMTPYEIMLSETQERMLVIVKKEYQGEVTNLFHRWGLRCDVIGKVTDDGLARVKEGGVVVAEAPVKILTDPPMYSYQVRKPAWLRRLQSLNLRNIPDLTPEIAQSAFLKLLASPNICSRGWVFRHADPANQAGVVVPPGGDGGVLSIPGSNKGLSFTVDGNGRYCYLDPYTGGIIAVAEAARNLVCTGAKPLAVTDCLNLGKPENKGVYYQLKESIRGIGRACQGRIQA</sequence>
<dbReference type="PANTHER" id="PTHR43555">
    <property type="entry name" value="PHOSPHORIBOSYLFORMYLGLYCINAMIDINE SYNTHASE SUBUNIT PURL"/>
    <property type="match status" value="1"/>
</dbReference>